<feature type="compositionally biased region" description="Basic residues" evidence="2">
    <location>
        <begin position="58"/>
        <end position="69"/>
    </location>
</feature>
<dbReference type="InterPro" id="IPR051222">
    <property type="entry name" value="PPR/CCM1_RNA-binding"/>
</dbReference>
<accession>K0T5L0</accession>
<gene>
    <name evidence="3" type="ORF">THAOC_10215</name>
</gene>
<evidence type="ECO:0000256" key="1">
    <source>
        <dbReference type="ARBA" id="ARBA00022737"/>
    </source>
</evidence>
<protein>
    <recommendedName>
        <fullName evidence="5">Pentacotripeptide-repeat region of PRORP domain-containing protein</fullName>
    </recommendedName>
</protein>
<dbReference type="eggNOG" id="KOG4197">
    <property type="taxonomic scope" value="Eukaryota"/>
</dbReference>
<dbReference type="Proteomes" id="UP000266841">
    <property type="component" value="Unassembled WGS sequence"/>
</dbReference>
<feature type="region of interest" description="Disordered" evidence="2">
    <location>
        <begin position="522"/>
        <end position="547"/>
    </location>
</feature>
<comment type="caution">
    <text evidence="3">The sequence shown here is derived from an EMBL/GenBank/DDBJ whole genome shotgun (WGS) entry which is preliminary data.</text>
</comment>
<feature type="region of interest" description="Disordered" evidence="2">
    <location>
        <begin position="58"/>
        <end position="98"/>
    </location>
</feature>
<reference evidence="3 4" key="1">
    <citation type="journal article" date="2012" name="Genome Biol.">
        <title>Genome and low-iron response of an oceanic diatom adapted to chronic iron limitation.</title>
        <authorList>
            <person name="Lommer M."/>
            <person name="Specht M."/>
            <person name="Roy A.S."/>
            <person name="Kraemer L."/>
            <person name="Andreson R."/>
            <person name="Gutowska M.A."/>
            <person name="Wolf J."/>
            <person name="Bergner S.V."/>
            <person name="Schilhabel M.B."/>
            <person name="Klostermeier U.C."/>
            <person name="Beiko R.G."/>
            <person name="Rosenstiel P."/>
            <person name="Hippler M."/>
            <person name="Laroche J."/>
        </authorList>
    </citation>
    <scope>NUCLEOTIDE SEQUENCE [LARGE SCALE GENOMIC DNA]</scope>
    <source>
        <strain evidence="3 4">CCMP1005</strain>
    </source>
</reference>
<feature type="compositionally biased region" description="Polar residues" evidence="2">
    <location>
        <begin position="122"/>
        <end position="131"/>
    </location>
</feature>
<evidence type="ECO:0000313" key="4">
    <source>
        <dbReference type="Proteomes" id="UP000266841"/>
    </source>
</evidence>
<sequence>MATYLSRVKTRSISRARWIREGGQAMTALRAAATVAGLISFANGFDLVNSNWRRKGLVRRPRPRRRPRTRPLLLPPLASTEGDPVGDAGGASAVPGGDSAFHFKPVTLKRVTGSKGDDSNSRSESVNPSTISFNNKLNRMAKEHGGTAAPRVEALLLDALEDYREAVRKSSGGVDSIVKPNTISFTNAITAWARCKRKDSAERASALLDKMHLLYEDGWDFVRPNRVTYNSVITAWSRNREQGRAARVEDLLHALFAFYNQEGGPEDLKPNGRSFNSAIIAVARSRDKGCADRAKHLLDEMGRLYFEGDEELVPEALTFGAIINAYANSKESGASDKAAQLLLHCESLSSFGFELARPNTFLYNACLNAFAKDPSRNGADKAEAMLRAMELDQGGYNIQPDCVSYSTVINAIAMSNALDSGTRADIVLRRMIGKFLSGDPKCRPNVVAYTATIKAHSAAINATLSLDDSADSNESIAFSARRCEDLLQSLCQLYVQNPGPSLKPTTVTFDLVQTVLTQAGDMDGAERTKSMRKSIENNYRQHTRNPR</sequence>
<dbReference type="Gene3D" id="1.25.40.10">
    <property type="entry name" value="Tetratricopeptide repeat domain"/>
    <property type="match status" value="2"/>
</dbReference>
<dbReference type="PANTHER" id="PTHR47942:SF63">
    <property type="entry name" value="PENTATRICOPEPTIDE REPEAT-CONTAINING PROTEIN"/>
    <property type="match status" value="1"/>
</dbReference>
<dbReference type="PANTHER" id="PTHR47942">
    <property type="entry name" value="TETRATRICOPEPTIDE REPEAT (TPR)-LIKE SUPERFAMILY PROTEIN-RELATED"/>
    <property type="match status" value="1"/>
</dbReference>
<keyword evidence="1" id="KW-0677">Repeat</keyword>
<dbReference type="OrthoDB" id="185373at2759"/>
<feature type="compositionally biased region" description="Basic and acidic residues" evidence="2">
    <location>
        <begin position="524"/>
        <end position="535"/>
    </location>
</feature>
<evidence type="ECO:0008006" key="5">
    <source>
        <dbReference type="Google" id="ProtNLM"/>
    </source>
</evidence>
<keyword evidence="4" id="KW-1185">Reference proteome</keyword>
<dbReference type="InterPro" id="IPR011990">
    <property type="entry name" value="TPR-like_helical_dom_sf"/>
</dbReference>
<dbReference type="EMBL" id="AGNL01011125">
    <property type="protein sequence ID" value="EJK68596.1"/>
    <property type="molecule type" value="Genomic_DNA"/>
</dbReference>
<feature type="region of interest" description="Disordered" evidence="2">
    <location>
        <begin position="110"/>
        <end position="131"/>
    </location>
</feature>
<dbReference type="AlphaFoldDB" id="K0T5L0"/>
<dbReference type="OMA" id="ISRARWI"/>
<evidence type="ECO:0000256" key="2">
    <source>
        <dbReference type="SAM" id="MobiDB-lite"/>
    </source>
</evidence>
<evidence type="ECO:0000313" key="3">
    <source>
        <dbReference type="EMBL" id="EJK68596.1"/>
    </source>
</evidence>
<name>K0T5L0_THAOC</name>
<proteinExistence type="predicted"/>
<organism evidence="3 4">
    <name type="scientific">Thalassiosira oceanica</name>
    <name type="common">Marine diatom</name>
    <dbReference type="NCBI Taxonomy" id="159749"/>
    <lineage>
        <taxon>Eukaryota</taxon>
        <taxon>Sar</taxon>
        <taxon>Stramenopiles</taxon>
        <taxon>Ochrophyta</taxon>
        <taxon>Bacillariophyta</taxon>
        <taxon>Coscinodiscophyceae</taxon>
        <taxon>Thalassiosirophycidae</taxon>
        <taxon>Thalassiosirales</taxon>
        <taxon>Thalassiosiraceae</taxon>
        <taxon>Thalassiosira</taxon>
    </lineage>
</organism>